<reference evidence="3" key="1">
    <citation type="journal article" date="2011" name="Stand. Genomic Sci.">
        <title>Genome sequence of the filamentous, gliding Thiothrix nivea neotype strain (JP2(T)).</title>
        <authorList>
            <person name="Lapidus A."/>
            <person name="Nolan M."/>
            <person name="Lucas S."/>
            <person name="Glavina Del Rio T."/>
            <person name="Tice H."/>
            <person name="Cheng J.F."/>
            <person name="Tapia R."/>
            <person name="Han C."/>
            <person name="Goodwin L."/>
            <person name="Pitluck S."/>
            <person name="Liolios K."/>
            <person name="Pagani I."/>
            <person name="Ivanova N."/>
            <person name="Huntemann M."/>
            <person name="Mavromatis K."/>
            <person name="Mikhailova N."/>
            <person name="Pati A."/>
            <person name="Chen A."/>
            <person name="Palaniappan K."/>
            <person name="Land M."/>
            <person name="Brambilla E.M."/>
            <person name="Rohde M."/>
            <person name="Abt B."/>
            <person name="Verbarg S."/>
            <person name="Goker M."/>
            <person name="Bristow J."/>
            <person name="Eisen J.A."/>
            <person name="Markowitz V."/>
            <person name="Hugenholtz P."/>
            <person name="Kyrpides N.C."/>
            <person name="Klenk H.P."/>
            <person name="Woyke T."/>
        </authorList>
    </citation>
    <scope>NUCLEOTIDE SEQUENCE [LARGE SCALE GENOMIC DNA]</scope>
    <source>
        <strain evidence="3">ATCC 35100 / DSM 5205 / JP2</strain>
    </source>
</reference>
<protein>
    <recommendedName>
        <fullName evidence="4">Lysyl endopeptidase</fullName>
    </recommendedName>
</protein>
<feature type="chain" id="PRO_5024903246" description="Lysyl endopeptidase" evidence="1">
    <location>
        <begin position="20"/>
        <end position="592"/>
    </location>
</feature>
<dbReference type="InterPro" id="IPR043504">
    <property type="entry name" value="Peptidase_S1_PA_chymotrypsin"/>
</dbReference>
<dbReference type="Pfam" id="PF13365">
    <property type="entry name" value="Trypsin_2"/>
    <property type="match status" value="1"/>
</dbReference>
<keyword evidence="3" id="KW-1185">Reference proteome</keyword>
<dbReference type="InterPro" id="IPR009003">
    <property type="entry name" value="Peptidase_S1_PA"/>
</dbReference>
<name>A0A656HC53_THINJ</name>
<dbReference type="SUPFAM" id="SSF50494">
    <property type="entry name" value="Trypsin-like serine proteases"/>
    <property type="match status" value="1"/>
</dbReference>
<evidence type="ECO:0000313" key="3">
    <source>
        <dbReference type="Proteomes" id="UP000005317"/>
    </source>
</evidence>
<evidence type="ECO:0000313" key="2">
    <source>
        <dbReference type="EMBL" id="EIJ34731.1"/>
    </source>
</evidence>
<feature type="signal peptide" evidence="1">
    <location>
        <begin position="1"/>
        <end position="19"/>
    </location>
</feature>
<dbReference type="RefSeq" id="WP_002708653.1">
    <property type="nucleotide sequence ID" value="NZ_JH651384.1"/>
</dbReference>
<organism evidence="2 3">
    <name type="scientific">Thiothrix nivea (strain ATCC 35100 / DSM 5205 / JP2)</name>
    <dbReference type="NCBI Taxonomy" id="870187"/>
    <lineage>
        <taxon>Bacteria</taxon>
        <taxon>Pseudomonadati</taxon>
        <taxon>Pseudomonadota</taxon>
        <taxon>Gammaproteobacteria</taxon>
        <taxon>Thiotrichales</taxon>
        <taxon>Thiotrichaceae</taxon>
        <taxon>Thiothrix</taxon>
    </lineage>
</organism>
<dbReference type="PANTHER" id="PTHR36234:SF5">
    <property type="entry name" value="LYSYL ENDOPEPTIDASE"/>
    <property type="match status" value="1"/>
</dbReference>
<dbReference type="Gene3D" id="2.40.10.10">
    <property type="entry name" value="Trypsin-like serine proteases"/>
    <property type="match status" value="2"/>
</dbReference>
<dbReference type="PANTHER" id="PTHR36234">
    <property type="entry name" value="LYSYL ENDOPEPTIDASE"/>
    <property type="match status" value="1"/>
</dbReference>
<dbReference type="EMBL" id="JH651384">
    <property type="protein sequence ID" value="EIJ34731.1"/>
    <property type="molecule type" value="Genomic_DNA"/>
</dbReference>
<proteinExistence type="predicted"/>
<dbReference type="OrthoDB" id="5619888at2"/>
<dbReference type="AlphaFoldDB" id="A0A656HC53"/>
<gene>
    <name evidence="2" type="ORF">Thini_2164</name>
</gene>
<accession>A0A656HC53</accession>
<evidence type="ECO:0000256" key="1">
    <source>
        <dbReference type="SAM" id="SignalP"/>
    </source>
</evidence>
<sequence precursor="true">MKALIFTCLSLLLPAIAQANGTDAARAEPETFQEPVTTQLGPLPALRLPPAILAARAVSAFAAAAATSSLTNAITLPALSDSEIQSLRNAPNQKAFQVGIGRDLPDYLRQPIQLDSWQWTNVSGGKVAHYTLTSTDAVRVRAQVQLSQAPAGVELRFYSPNDTSVVFGPYTATSEPFWSPTVEGDTLGLELFLPDGVATSEVSFAIARLSHLVVNPANSQMKSDLNTFREEYASCQQDIACADPSWQETGKAVARYVFTDIDGYSYICSGTVLTDKDVYTQIPYFFTAAHCVSNQTAASSMEMYWLYANSSCGGSGAVAVRTTGGATLLATKTALDTTLVRLNQNPPSGTTLSGWTVTPLTSNQAVTGIHHALGDPLKYAQGNFVSFASVTTSSGGYTVANDPNGDFSKVVWHTGITAPGSSGSGVWVNQGGVHYLNGSLLGGSSECSAMDAPDEYSRFERTWPYVSAWLGSTGTPPSLRLFDANQPATALLDGIVITRYLQGARGSALLDGVTTRTPDLAALESQLASVMQVMDVDDDGVREAGTDGVLLMRYLLGLRGAPLLQGLDVGTSTRNTPTAVSTYLESILNPAS</sequence>
<keyword evidence="1" id="KW-0732">Signal</keyword>
<evidence type="ECO:0008006" key="4">
    <source>
        <dbReference type="Google" id="ProtNLM"/>
    </source>
</evidence>
<dbReference type="Proteomes" id="UP000005317">
    <property type="component" value="Unassembled WGS sequence"/>
</dbReference>